<feature type="region of interest" description="Disordered" evidence="1">
    <location>
        <begin position="48"/>
        <end position="99"/>
    </location>
</feature>
<name>A0A6G4QUX8_9CAUL</name>
<accession>A0A6G4QUX8</accession>
<protein>
    <submittedName>
        <fullName evidence="3">Uncharacterized protein</fullName>
    </submittedName>
</protein>
<evidence type="ECO:0000256" key="2">
    <source>
        <dbReference type="SAM" id="Phobius"/>
    </source>
</evidence>
<feature type="transmembrane region" description="Helical" evidence="2">
    <location>
        <begin position="13"/>
        <end position="32"/>
    </location>
</feature>
<evidence type="ECO:0000256" key="1">
    <source>
        <dbReference type="SAM" id="MobiDB-lite"/>
    </source>
</evidence>
<reference evidence="3" key="1">
    <citation type="submission" date="2020-02" db="EMBL/GenBank/DDBJ databases">
        <authorList>
            <person name="Gao J."/>
            <person name="Sun J."/>
        </authorList>
    </citation>
    <scope>NUCLEOTIDE SEQUENCE</scope>
    <source>
        <strain evidence="3">602-2</strain>
    </source>
</reference>
<keyword evidence="2" id="KW-0472">Membrane</keyword>
<dbReference type="AlphaFoldDB" id="A0A6G4QUX8"/>
<dbReference type="EMBL" id="JAAKGT010000002">
    <property type="protein sequence ID" value="NGM49351.1"/>
    <property type="molecule type" value="Genomic_DNA"/>
</dbReference>
<keyword evidence="2" id="KW-0812">Transmembrane</keyword>
<feature type="compositionally biased region" description="Basic and acidic residues" evidence="1">
    <location>
        <begin position="77"/>
        <end position="93"/>
    </location>
</feature>
<comment type="caution">
    <text evidence="3">The sequence shown here is derived from an EMBL/GenBank/DDBJ whole genome shotgun (WGS) entry which is preliminary data.</text>
</comment>
<gene>
    <name evidence="3" type="ORF">G5B46_07020</name>
</gene>
<evidence type="ECO:0000313" key="3">
    <source>
        <dbReference type="EMBL" id="NGM49351.1"/>
    </source>
</evidence>
<proteinExistence type="predicted"/>
<organism evidence="3">
    <name type="scientific">Caulobacter sp. 602-2</name>
    <dbReference type="NCBI Taxonomy" id="2710887"/>
    <lineage>
        <taxon>Bacteria</taxon>
        <taxon>Pseudomonadati</taxon>
        <taxon>Pseudomonadota</taxon>
        <taxon>Alphaproteobacteria</taxon>
        <taxon>Caulobacterales</taxon>
        <taxon>Caulobacteraceae</taxon>
        <taxon>Caulobacter</taxon>
    </lineage>
</organism>
<dbReference type="RefSeq" id="WP_165257239.1">
    <property type="nucleotide sequence ID" value="NZ_JAAKGT010000002.1"/>
</dbReference>
<sequence>MTADESTLLMGDYQSGVTAALIGILIALGVMSREEFAGAFDRLEHARRWAPSRPVPPPDRQPFRATIAPSSSSRPRSSSDARHERKLAQRPKPDIAAAPNVGATALIRTKFRLVHRRTNGASRKICTASARLRST</sequence>
<keyword evidence="2" id="KW-1133">Transmembrane helix</keyword>